<protein>
    <submittedName>
        <fullName evidence="1">Uncharacterized protein</fullName>
    </submittedName>
</protein>
<accession>A0A3P6G6R3</accession>
<dbReference type="AlphaFoldDB" id="A0A3P6G6R3"/>
<evidence type="ECO:0000313" key="1">
    <source>
        <dbReference type="EMBL" id="VDD55361.1"/>
    </source>
</evidence>
<name>A0A3P6G6R3_BRAOL</name>
<reference evidence="1" key="1">
    <citation type="submission" date="2018-11" db="EMBL/GenBank/DDBJ databases">
        <authorList>
            <consortium name="Genoscope - CEA"/>
            <person name="William W."/>
        </authorList>
    </citation>
    <scope>NUCLEOTIDE SEQUENCE</scope>
</reference>
<dbReference type="EMBL" id="LR031879">
    <property type="protein sequence ID" value="VDD55361.1"/>
    <property type="molecule type" value="Genomic_DNA"/>
</dbReference>
<proteinExistence type="predicted"/>
<organism evidence="1">
    <name type="scientific">Brassica oleracea</name>
    <name type="common">Wild cabbage</name>
    <dbReference type="NCBI Taxonomy" id="3712"/>
    <lineage>
        <taxon>Eukaryota</taxon>
        <taxon>Viridiplantae</taxon>
        <taxon>Streptophyta</taxon>
        <taxon>Embryophyta</taxon>
        <taxon>Tracheophyta</taxon>
        <taxon>Spermatophyta</taxon>
        <taxon>Magnoliopsida</taxon>
        <taxon>eudicotyledons</taxon>
        <taxon>Gunneridae</taxon>
        <taxon>Pentapetalae</taxon>
        <taxon>rosids</taxon>
        <taxon>malvids</taxon>
        <taxon>Brassicales</taxon>
        <taxon>Brassicaceae</taxon>
        <taxon>Brassiceae</taxon>
        <taxon>Brassica</taxon>
    </lineage>
</organism>
<sequence length="115" mass="12992">MVDTVEALIEQLIDRASGWAQLGYWHIGQEEDIRQALELRSKFLGVIYLIDCGEDSAESLAIYLKNGKRLLEASKGEIGERERSVLVDLACEMLKSARKIVLLGRRKLFSPKEIS</sequence>
<gene>
    <name evidence="1" type="ORF">BOLC8T48590H</name>
</gene>